<organism evidence="5 6">
    <name type="scientific">Legionella oakridgensis</name>
    <dbReference type="NCBI Taxonomy" id="29423"/>
    <lineage>
        <taxon>Bacteria</taxon>
        <taxon>Pseudomonadati</taxon>
        <taxon>Pseudomonadota</taxon>
        <taxon>Gammaproteobacteria</taxon>
        <taxon>Legionellales</taxon>
        <taxon>Legionellaceae</taxon>
        <taxon>Legionella</taxon>
    </lineage>
</organism>
<dbReference type="Gene3D" id="3.40.50.700">
    <property type="entry name" value="NADH:ubiquinone oxidoreductase-like, 20kDa subunit"/>
    <property type="match status" value="1"/>
</dbReference>
<accession>A0A0W0XJB9</accession>
<dbReference type="GO" id="GO:0016491">
    <property type="term" value="F:oxidoreductase activity"/>
    <property type="evidence" value="ECO:0007669"/>
    <property type="project" value="UniProtKB-KW"/>
</dbReference>
<evidence type="ECO:0000256" key="2">
    <source>
        <dbReference type="ARBA" id="ARBA00023002"/>
    </source>
</evidence>
<reference evidence="5 6" key="1">
    <citation type="submission" date="2015-11" db="EMBL/GenBank/DDBJ databases">
        <title>Genomic analysis of 38 Legionella species identifies large and diverse effector repertoires.</title>
        <authorList>
            <person name="Burstein D."/>
            <person name="Amaro F."/>
            <person name="Zusman T."/>
            <person name="Lifshitz Z."/>
            <person name="Cohen O."/>
            <person name="Gilbert J.A."/>
            <person name="Pupko T."/>
            <person name="Shuman H.A."/>
            <person name="Segal G."/>
        </authorList>
    </citation>
    <scope>NUCLEOTIDE SEQUENCE [LARGE SCALE GENOMIC DNA]</scope>
    <source>
        <strain evidence="5 6">Oak Ridge-10</strain>
    </source>
</reference>
<keyword evidence="2" id="KW-0560">Oxidoreductase</keyword>
<gene>
    <name evidence="5" type="ORF">Loak_0092</name>
</gene>
<protein>
    <submittedName>
        <fullName evidence="5">Sulfhydrogenase subunit delta</fullName>
    </submittedName>
</protein>
<dbReference type="InterPro" id="IPR051349">
    <property type="entry name" value="Hydrogenase_assoc-protein"/>
</dbReference>
<keyword evidence="3" id="KW-0479">Metal-binding</keyword>
<comment type="caution">
    <text evidence="5">The sequence shown here is derived from an EMBL/GenBank/DDBJ whole genome shotgun (WGS) entry which is preliminary data.</text>
</comment>
<dbReference type="InterPro" id="IPR037024">
    <property type="entry name" value="NiFe_Hase_small_N_sf"/>
</dbReference>
<dbReference type="PANTHER" id="PTHR42845:SF2">
    <property type="entry name" value="F420-NON-REDUCING HYDROGENASE VHU SUBUNIT G"/>
    <property type="match status" value="1"/>
</dbReference>
<sequence length="262" mass="28451">MNKPRLAVHKFTSCDGCQLAFLNAGEALLMLTDLVEVVHFAEAGYLDLATPVDITFVEGSVSTPDEIERIKKIRKQTTYLITIGACATAGGIQALRNTANHKAWMSAIYATPDTIATLSTSSAIAAHVKVDWELWGCPVNTQQILETIRSLLSGASPQIKQDAVCMECKRQGHVCVLVTKKEPCMGPVTRTGCGALCPGINRACYACYGPAENPNPQALGNWFYQHGFDKSTIARQFLHINNQAAAFQQAGSYFKGIKIVKK</sequence>
<name>A0A0W0XJB9_9GAMM</name>
<feature type="domain" description="NADH:ubiquinone oxidoreductase-like 20kDa subunit" evidence="4">
    <location>
        <begin position="14"/>
        <end position="150"/>
    </location>
</feature>
<keyword evidence="3" id="KW-0411">Iron-sulfur</keyword>
<dbReference type="GO" id="GO:0051538">
    <property type="term" value="F:3 iron, 4 sulfur cluster binding"/>
    <property type="evidence" value="ECO:0007669"/>
    <property type="project" value="UniProtKB-KW"/>
</dbReference>
<keyword evidence="3" id="KW-0408">Iron</keyword>
<dbReference type="InterPro" id="IPR006137">
    <property type="entry name" value="NADH_UbQ_OxRdtase-like_20kDa"/>
</dbReference>
<keyword evidence="3" id="KW-0003">3Fe-4S</keyword>
<comment type="cofactor">
    <cofactor evidence="1">
        <name>[3Fe-4S] cluster</name>
        <dbReference type="ChEBI" id="CHEBI:21137"/>
    </cofactor>
</comment>
<dbReference type="PANTHER" id="PTHR42845">
    <property type="entry name" value="COENZYME F420-REDUCING HYDROGENASE, GAMMA SUBUNIT"/>
    <property type="match status" value="1"/>
</dbReference>
<dbReference type="AlphaFoldDB" id="A0A0W0XJB9"/>
<evidence type="ECO:0000259" key="4">
    <source>
        <dbReference type="Pfam" id="PF01058"/>
    </source>
</evidence>
<evidence type="ECO:0000256" key="3">
    <source>
        <dbReference type="ARBA" id="ARBA00023291"/>
    </source>
</evidence>
<dbReference type="EMBL" id="LNYP01000002">
    <property type="protein sequence ID" value="KTD44581.1"/>
    <property type="molecule type" value="Genomic_DNA"/>
</dbReference>
<evidence type="ECO:0000313" key="5">
    <source>
        <dbReference type="EMBL" id="KTD44581.1"/>
    </source>
</evidence>
<dbReference type="RefSeq" id="WP_025386400.1">
    <property type="nucleotide sequence ID" value="NZ_LCUA01000010.1"/>
</dbReference>
<evidence type="ECO:0000313" key="6">
    <source>
        <dbReference type="Proteomes" id="UP000054858"/>
    </source>
</evidence>
<dbReference type="Pfam" id="PF01058">
    <property type="entry name" value="Oxidored_q6"/>
    <property type="match status" value="1"/>
</dbReference>
<proteinExistence type="predicted"/>
<evidence type="ECO:0000256" key="1">
    <source>
        <dbReference type="ARBA" id="ARBA00001927"/>
    </source>
</evidence>
<dbReference type="SUPFAM" id="SSF56770">
    <property type="entry name" value="HydA/Nqo6-like"/>
    <property type="match status" value="1"/>
</dbReference>
<dbReference type="PATRIC" id="fig|29423.5.peg.97"/>
<dbReference type="Proteomes" id="UP000054858">
    <property type="component" value="Unassembled WGS sequence"/>
</dbReference>